<protein>
    <submittedName>
        <fullName evidence="1">Uncharacterized protein</fullName>
    </submittedName>
</protein>
<dbReference type="Proteomes" id="UP000307790">
    <property type="component" value="Unassembled WGS sequence"/>
</dbReference>
<accession>A0A5R9II88</accession>
<keyword evidence="2" id="KW-1185">Reference proteome</keyword>
<evidence type="ECO:0000313" key="2">
    <source>
        <dbReference type="Proteomes" id="UP000307790"/>
    </source>
</evidence>
<comment type="caution">
    <text evidence="1">The sequence shown here is derived from an EMBL/GenBank/DDBJ whole genome shotgun (WGS) entry which is preliminary data.</text>
</comment>
<dbReference type="OrthoDB" id="7069323at2"/>
<organism evidence="1 2">
    <name type="scientific">Thalassotalea litorea</name>
    <dbReference type="NCBI Taxonomy" id="2020715"/>
    <lineage>
        <taxon>Bacteria</taxon>
        <taxon>Pseudomonadati</taxon>
        <taxon>Pseudomonadota</taxon>
        <taxon>Gammaproteobacteria</taxon>
        <taxon>Alteromonadales</taxon>
        <taxon>Colwelliaceae</taxon>
        <taxon>Thalassotalea</taxon>
    </lineage>
</organism>
<evidence type="ECO:0000313" key="1">
    <source>
        <dbReference type="EMBL" id="TLU61878.1"/>
    </source>
</evidence>
<reference evidence="1 2" key="1">
    <citation type="submission" date="2019-05" db="EMBL/GenBank/DDBJ databases">
        <title>Genome sequences of Thalassotalea litorea 1K03283.</title>
        <authorList>
            <person name="Zhang D."/>
        </authorList>
    </citation>
    <scope>NUCLEOTIDE SEQUENCE [LARGE SCALE GENOMIC DNA]</scope>
    <source>
        <strain evidence="1 2">MCCC 1K03283</strain>
    </source>
</reference>
<dbReference type="AlphaFoldDB" id="A0A5R9II88"/>
<proteinExistence type="predicted"/>
<gene>
    <name evidence="1" type="ORF">FE810_13765</name>
</gene>
<sequence>MPKPKIRNCSIGKKCSQKWKHLTETEDPDLRYCEECDKGVHYCNSPEELTMHIMEDHCVAISREVLYMLRPAKTFGLEGNFVGEPSPRILYETGARDDVE</sequence>
<dbReference type="RefSeq" id="WP_138320651.1">
    <property type="nucleotide sequence ID" value="NZ_VCBC01000014.1"/>
</dbReference>
<name>A0A5R9II88_9GAMM</name>
<dbReference type="EMBL" id="VCBC01000014">
    <property type="protein sequence ID" value="TLU61878.1"/>
    <property type="molecule type" value="Genomic_DNA"/>
</dbReference>